<dbReference type="AlphaFoldDB" id="A0A6L8UYJ8"/>
<protein>
    <recommendedName>
        <fullName evidence="4">Pesticidal crystal protein Cry22Aa Ig-like domain-containing protein</fullName>
    </recommendedName>
</protein>
<evidence type="ECO:0008006" key="4">
    <source>
        <dbReference type="Google" id="ProtNLM"/>
    </source>
</evidence>
<feature type="chain" id="PRO_5027005785" description="Pesticidal crystal protein Cry22Aa Ig-like domain-containing protein" evidence="1">
    <location>
        <begin position="25"/>
        <end position="228"/>
    </location>
</feature>
<proteinExistence type="predicted"/>
<keyword evidence="1" id="KW-0732">Signal</keyword>
<evidence type="ECO:0000256" key="1">
    <source>
        <dbReference type="SAM" id="SignalP"/>
    </source>
</evidence>
<gene>
    <name evidence="2" type="ORF">GQF01_13655</name>
</gene>
<keyword evidence="3" id="KW-1185">Reference proteome</keyword>
<dbReference type="Proteomes" id="UP000481087">
    <property type="component" value="Unassembled WGS sequence"/>
</dbReference>
<sequence length="228" mass="24755">MRKWTLFLLSLLMFFSISLRIASASPAEVTASLDMATGIVTIAGNSGLPGEHLITVQVRDPHNRLAYLDQGKSSESGDYLFHFTVNSNVAGTYSVSVAGEADINVSQTSFTVNSLPSIQVTLDPDTIWPPNKKMVTVTADVYVSDPFSQIDSIVLTSITCNDPIQPNDIQDAQFGTFDKTFALRAEKSKDHSERVYTITYTATDKAGNRSVATATVTVPHDQSGKNKE</sequence>
<evidence type="ECO:0000313" key="2">
    <source>
        <dbReference type="EMBL" id="MZQ83155.1"/>
    </source>
</evidence>
<feature type="signal peptide" evidence="1">
    <location>
        <begin position="1"/>
        <end position="24"/>
    </location>
</feature>
<accession>A0A6L8UYJ8</accession>
<dbReference type="RefSeq" id="WP_161407322.1">
    <property type="nucleotide sequence ID" value="NZ_WTUZ01000016.1"/>
</dbReference>
<comment type="caution">
    <text evidence="2">The sequence shown here is derived from an EMBL/GenBank/DDBJ whole genome shotgun (WGS) entry which is preliminary data.</text>
</comment>
<organism evidence="2 3">
    <name type="scientific">Paenibacillus silvestris</name>
    <dbReference type="NCBI Taxonomy" id="2606219"/>
    <lineage>
        <taxon>Bacteria</taxon>
        <taxon>Bacillati</taxon>
        <taxon>Bacillota</taxon>
        <taxon>Bacilli</taxon>
        <taxon>Bacillales</taxon>
        <taxon>Paenibacillaceae</taxon>
        <taxon>Paenibacillus</taxon>
    </lineage>
</organism>
<evidence type="ECO:0000313" key="3">
    <source>
        <dbReference type="Proteomes" id="UP000481087"/>
    </source>
</evidence>
<dbReference type="EMBL" id="WTUZ01000016">
    <property type="protein sequence ID" value="MZQ83155.1"/>
    <property type="molecule type" value="Genomic_DNA"/>
</dbReference>
<reference evidence="2 3" key="1">
    <citation type="submission" date="2019-12" db="EMBL/GenBank/DDBJ databases">
        <title>Paenibacillus sp. nov. sp. isolated from soil.</title>
        <authorList>
            <person name="Kim J."/>
            <person name="Jeong S.E."/>
            <person name="Jung H.S."/>
            <person name="Jeon C.O."/>
        </authorList>
    </citation>
    <scope>NUCLEOTIDE SEQUENCE [LARGE SCALE GENOMIC DNA]</scope>
    <source>
        <strain evidence="2 3">5J-6</strain>
    </source>
</reference>
<name>A0A6L8UYJ8_9BACL</name>